<evidence type="ECO:0000256" key="3">
    <source>
        <dbReference type="SAM" id="SignalP"/>
    </source>
</evidence>
<dbReference type="Proteomes" id="UP000269669">
    <property type="component" value="Unassembled WGS sequence"/>
</dbReference>
<comment type="caution">
    <text evidence="4">The sequence shown here is derived from an EMBL/GenBank/DDBJ whole genome shotgun (WGS) entry which is preliminary data.</text>
</comment>
<name>A0A3R9QJ34_9BACT</name>
<dbReference type="Gene3D" id="1.25.40.10">
    <property type="entry name" value="Tetratricopeptide repeat domain"/>
    <property type="match status" value="1"/>
</dbReference>
<keyword evidence="5" id="KW-1185">Reference proteome</keyword>
<evidence type="ECO:0000313" key="4">
    <source>
        <dbReference type="EMBL" id="RSL17723.1"/>
    </source>
</evidence>
<organism evidence="4 5">
    <name type="scientific">Edaphobacter aggregans</name>
    <dbReference type="NCBI Taxonomy" id="570835"/>
    <lineage>
        <taxon>Bacteria</taxon>
        <taxon>Pseudomonadati</taxon>
        <taxon>Acidobacteriota</taxon>
        <taxon>Terriglobia</taxon>
        <taxon>Terriglobales</taxon>
        <taxon>Acidobacteriaceae</taxon>
        <taxon>Edaphobacter</taxon>
    </lineage>
</organism>
<evidence type="ECO:0000256" key="2">
    <source>
        <dbReference type="SAM" id="MobiDB-lite"/>
    </source>
</evidence>
<feature type="signal peptide" evidence="3">
    <location>
        <begin position="1"/>
        <end position="35"/>
    </location>
</feature>
<proteinExistence type="predicted"/>
<evidence type="ECO:0000313" key="5">
    <source>
        <dbReference type="Proteomes" id="UP000269669"/>
    </source>
</evidence>
<dbReference type="EMBL" id="RSDW01000001">
    <property type="protein sequence ID" value="RSL17723.1"/>
    <property type="molecule type" value="Genomic_DNA"/>
</dbReference>
<dbReference type="AlphaFoldDB" id="A0A3R9QJ34"/>
<sequence length="602" mass="66449">MPFLTKSSQPQCLRAFCLRIGAVLLIVSFAVGARAQTDSSLSSSSVPSVTDSKELTKTPHPRVTQPEAGGSAITLETSESLFDLAVALNVCGYDADLAASAPVRLKIREEINMALAGSAEARDSRDALCGYVRLHTLADSGLNLAQYISLSLYLNPPPELTPSVAETDLPPDATQIVNILPLLRTFSEDVHLHAIWVEHRPDYEDLTSRIHDPLTKMILNTNIYLRLPVSSYDGRRFLVLLEPMLAPSATNARIYATDYIVVASPAGEPVGAVHMDQIRHTYLHYLVEPFVYSRASAMERLQPLMKAVQDAPLDFTYKSDIVALITECLIKAIEAQTMDVGLTKPKHPDAVKQRADIERYNADMAEYDRQAELVRRKAVDLDVRQGWVLVDYFYGKLGQMEKESISLKEDIGEMVYGMDVDRERHSAQQVVFLPEGTHDFVHRAPRQLSGMDLAEKKLIGGDVEGAGELAKATLASPDGDHARAYYMQARIDLMQRQPAAAIDNFEQTLKTSKDPRTLAWSHIYLGRLYDVVPDRQKAVAEYRAALTVRDGQPDTKAAAEKGLKEPFAAPGMQQAAEPDDDAPIDPSGKAEKDSYRPPAPPK</sequence>
<gene>
    <name evidence="4" type="ORF">EDE15_3266</name>
</gene>
<feature type="coiled-coil region" evidence="1">
    <location>
        <begin position="350"/>
        <end position="377"/>
    </location>
</feature>
<feature type="region of interest" description="Disordered" evidence="2">
    <location>
        <begin position="39"/>
        <end position="70"/>
    </location>
</feature>
<feature type="region of interest" description="Disordered" evidence="2">
    <location>
        <begin position="551"/>
        <end position="602"/>
    </location>
</feature>
<dbReference type="InterPro" id="IPR011990">
    <property type="entry name" value="TPR-like_helical_dom_sf"/>
</dbReference>
<feature type="compositionally biased region" description="Basic and acidic residues" evidence="2">
    <location>
        <begin position="551"/>
        <end position="564"/>
    </location>
</feature>
<accession>A0A3R9QJ34</accession>
<feature type="compositionally biased region" description="Low complexity" evidence="2">
    <location>
        <begin position="39"/>
        <end position="50"/>
    </location>
</feature>
<feature type="chain" id="PRO_5018653543" evidence="3">
    <location>
        <begin position="36"/>
        <end position="602"/>
    </location>
</feature>
<dbReference type="SUPFAM" id="SSF48452">
    <property type="entry name" value="TPR-like"/>
    <property type="match status" value="1"/>
</dbReference>
<keyword evidence="3" id="KW-0732">Signal</keyword>
<protein>
    <submittedName>
        <fullName evidence="4">Uncharacterized protein</fullName>
    </submittedName>
</protein>
<keyword evidence="1" id="KW-0175">Coiled coil</keyword>
<evidence type="ECO:0000256" key="1">
    <source>
        <dbReference type="SAM" id="Coils"/>
    </source>
</evidence>
<reference evidence="4 5" key="1">
    <citation type="submission" date="2018-12" db="EMBL/GenBank/DDBJ databases">
        <title>Sequencing of bacterial isolates from soil warming experiment in Harvard Forest, Massachusetts, USA.</title>
        <authorList>
            <person name="Deangelis K."/>
        </authorList>
    </citation>
    <scope>NUCLEOTIDE SEQUENCE [LARGE SCALE GENOMIC DNA]</scope>
    <source>
        <strain evidence="4 5">EB153</strain>
    </source>
</reference>